<gene>
    <name evidence="2" type="ORF">E5K00_10055</name>
</gene>
<dbReference type="AlphaFoldDB" id="A0A4Z0Q8V8"/>
<comment type="caution">
    <text evidence="2">The sequence shown here is derived from an EMBL/GenBank/DDBJ whole genome shotgun (WGS) entry which is preliminary data.</text>
</comment>
<evidence type="ECO:0000313" key="2">
    <source>
        <dbReference type="EMBL" id="TGE25511.1"/>
    </source>
</evidence>
<dbReference type="Proteomes" id="UP000297549">
    <property type="component" value="Unassembled WGS sequence"/>
</dbReference>
<proteinExistence type="predicted"/>
<dbReference type="OrthoDB" id="771064at2"/>
<name>A0A4Z0Q8V8_9BACT</name>
<evidence type="ECO:0000259" key="1">
    <source>
        <dbReference type="Pfam" id="PF20508"/>
    </source>
</evidence>
<dbReference type="InterPro" id="IPR046621">
    <property type="entry name" value="DUF6734"/>
</dbReference>
<dbReference type="EMBL" id="SRLC01000001">
    <property type="protein sequence ID" value="TGE25511.1"/>
    <property type="molecule type" value="Genomic_DNA"/>
</dbReference>
<sequence length="532" mass="59509">MKIVQSYWSRPALGKAVEGGRSKGGWANKRDQCLGMALSCLLLRRHYPDVELVTDQLGKELLIDCLRLPYTSVKVCLNDLDHYPHGLWALPKLYAYGLQQEPFIHVDSDFFAWQPFGAAIESAPLIAQSPEIDHNGVYARSLGMLTQNLPHLPPVLAQCHTEPGSALAVNAGILGGNDLEFLQRYVREAFAIVDENLATFQQDEQAGLHNIIIEQYTFYQLATQVGKDIAYAVPKLSSDFLELIKMDQVPVVCPFVHLIGGAKSFDINCEQIEQRLRYEFPREYRHICKAVAGLLAEPAAPARPQAAAADSAYPLLEQYLQQYGATTRQKTPSEVRRQVGRLARQLAEPAGLFLRELFEVERARHHMLGRHQRFEPRRRRYLRQAYDFMKGKSATDILAAAFTLTDDVRIIATHWPVEAFTTPAPQPLEQLAAPARRYVLVGNNKPGLYLKDLYGMDQPLAFFQGTACSGEEIMSCFLNASSTDTERQQLEAFMLDFLTYQLIYAGRLLPVPPPPVVVPAEAEPVGAAALAF</sequence>
<keyword evidence="3" id="KW-1185">Reference proteome</keyword>
<feature type="domain" description="DUF6734" evidence="1">
    <location>
        <begin position="1"/>
        <end position="289"/>
    </location>
</feature>
<accession>A0A4Z0Q8V8</accession>
<evidence type="ECO:0000313" key="3">
    <source>
        <dbReference type="Proteomes" id="UP000297549"/>
    </source>
</evidence>
<protein>
    <recommendedName>
        <fullName evidence="1">DUF6734 domain-containing protein</fullName>
    </recommendedName>
</protein>
<dbReference type="Pfam" id="PF20508">
    <property type="entry name" value="DUF6734"/>
    <property type="match status" value="1"/>
</dbReference>
<organism evidence="2 3">
    <name type="scientific">Hymenobacter aquaticus</name>
    <dbReference type="NCBI Taxonomy" id="1867101"/>
    <lineage>
        <taxon>Bacteria</taxon>
        <taxon>Pseudomonadati</taxon>
        <taxon>Bacteroidota</taxon>
        <taxon>Cytophagia</taxon>
        <taxon>Cytophagales</taxon>
        <taxon>Hymenobacteraceae</taxon>
        <taxon>Hymenobacter</taxon>
    </lineage>
</organism>
<dbReference type="RefSeq" id="WP_135463088.1">
    <property type="nucleotide sequence ID" value="NZ_SRLC01000001.1"/>
</dbReference>
<reference evidence="2 3" key="1">
    <citation type="submission" date="2019-04" db="EMBL/GenBank/DDBJ databases">
        <authorList>
            <person name="Feng G."/>
            <person name="Zhang J."/>
            <person name="Zhu H."/>
        </authorList>
    </citation>
    <scope>NUCLEOTIDE SEQUENCE [LARGE SCALE GENOMIC DNA]</scope>
    <source>
        <strain evidence="2 3">JCM 31653</strain>
    </source>
</reference>